<dbReference type="AlphaFoldDB" id="A0A0G1PJI4"/>
<dbReference type="EMBL" id="LCMI01000007">
    <property type="protein sequence ID" value="KKU32852.1"/>
    <property type="molecule type" value="Genomic_DNA"/>
</dbReference>
<proteinExistence type="predicted"/>
<comment type="caution">
    <text evidence="2">The sequence shown here is derived from an EMBL/GenBank/DDBJ whole genome shotgun (WGS) entry which is preliminary data.</text>
</comment>
<feature type="transmembrane region" description="Helical" evidence="1">
    <location>
        <begin position="12"/>
        <end position="31"/>
    </location>
</feature>
<gene>
    <name evidence="2" type="ORF">UX47_C0007G0096</name>
</gene>
<feature type="transmembrane region" description="Helical" evidence="1">
    <location>
        <begin position="159"/>
        <end position="181"/>
    </location>
</feature>
<reference evidence="2 3" key="1">
    <citation type="journal article" date="2015" name="Nature">
        <title>rRNA introns, odd ribosomes, and small enigmatic genomes across a large radiation of phyla.</title>
        <authorList>
            <person name="Brown C.T."/>
            <person name="Hug L.A."/>
            <person name="Thomas B.C."/>
            <person name="Sharon I."/>
            <person name="Castelle C.J."/>
            <person name="Singh A."/>
            <person name="Wilkins M.J."/>
            <person name="Williams K.H."/>
            <person name="Banfield J.F."/>
        </authorList>
    </citation>
    <scope>NUCLEOTIDE SEQUENCE [LARGE SCALE GENOMIC DNA]</scope>
</reference>
<keyword evidence="1" id="KW-0812">Transmembrane</keyword>
<evidence type="ECO:0000313" key="3">
    <source>
        <dbReference type="Proteomes" id="UP000034794"/>
    </source>
</evidence>
<accession>A0A0G1PJI4</accession>
<feature type="transmembrane region" description="Helical" evidence="1">
    <location>
        <begin position="118"/>
        <end position="139"/>
    </location>
</feature>
<organism evidence="2 3">
    <name type="scientific">Candidatus Collierbacteria bacterium GW2011_GWA2_46_26</name>
    <dbReference type="NCBI Taxonomy" id="1618381"/>
    <lineage>
        <taxon>Bacteria</taxon>
        <taxon>Candidatus Collieribacteriota</taxon>
    </lineage>
</organism>
<sequence length="188" mass="21075">MGVFQGHQVASLLGTLIMAVWFILPLIFKKLEIMPKIGRGMKFWDYFLVYAYALLIPNSTYAMFEIRHLLYLDGVADLLSISSFVVFGSLSLIGLLTTIWGIRLVVDHYAKSKKERAIYTIALSTICSFGAVVGIMQFASFPAILFPPVLILCGIELLARPHLILVALATTLFLFILNLLLDYFHQPT</sequence>
<evidence type="ECO:0000313" key="2">
    <source>
        <dbReference type="EMBL" id="KKU32852.1"/>
    </source>
</evidence>
<protein>
    <submittedName>
        <fullName evidence="2">Uncharacterized protein</fullName>
    </submittedName>
</protein>
<feature type="transmembrane region" description="Helical" evidence="1">
    <location>
        <begin position="43"/>
        <end position="64"/>
    </location>
</feature>
<dbReference type="Proteomes" id="UP000034794">
    <property type="component" value="Unassembled WGS sequence"/>
</dbReference>
<feature type="transmembrane region" description="Helical" evidence="1">
    <location>
        <begin position="84"/>
        <end position="106"/>
    </location>
</feature>
<keyword evidence="1" id="KW-0472">Membrane</keyword>
<name>A0A0G1PJI4_9BACT</name>
<keyword evidence="1" id="KW-1133">Transmembrane helix</keyword>
<evidence type="ECO:0000256" key="1">
    <source>
        <dbReference type="SAM" id="Phobius"/>
    </source>
</evidence>